<evidence type="ECO:0000256" key="3">
    <source>
        <dbReference type="ARBA" id="ARBA00023159"/>
    </source>
</evidence>
<keyword evidence="3" id="KW-0010">Activator</keyword>
<accession>A0A0W0REV6</accession>
<evidence type="ECO:0000256" key="4">
    <source>
        <dbReference type="ARBA" id="ARBA00023163"/>
    </source>
</evidence>
<keyword evidence="4" id="KW-0804">Transcription</keyword>
<dbReference type="Pfam" id="PF07739">
    <property type="entry name" value="TipAS"/>
    <property type="match status" value="1"/>
</dbReference>
<dbReference type="Proteomes" id="UP000054695">
    <property type="component" value="Unassembled WGS sequence"/>
</dbReference>
<dbReference type="InterPro" id="IPR009061">
    <property type="entry name" value="DNA-bd_dom_put_sf"/>
</dbReference>
<dbReference type="GO" id="GO:0003700">
    <property type="term" value="F:DNA-binding transcription factor activity"/>
    <property type="evidence" value="ECO:0007669"/>
    <property type="project" value="InterPro"/>
</dbReference>
<dbReference type="AlphaFoldDB" id="A0A0W0REV6"/>
<organism evidence="6 7">
    <name type="scientific">Legionella bozemanae</name>
    <name type="common">Fluoribacter bozemanae</name>
    <dbReference type="NCBI Taxonomy" id="447"/>
    <lineage>
        <taxon>Bacteria</taxon>
        <taxon>Pseudomonadati</taxon>
        <taxon>Pseudomonadota</taxon>
        <taxon>Gammaproteobacteria</taxon>
        <taxon>Legionellales</taxon>
        <taxon>Legionellaceae</taxon>
        <taxon>Legionella</taxon>
    </lineage>
</organism>
<dbReference type="SUPFAM" id="SSF46955">
    <property type="entry name" value="Putative DNA-binding domain"/>
    <property type="match status" value="1"/>
</dbReference>
<dbReference type="SMART" id="SM00422">
    <property type="entry name" value="HTH_MERR"/>
    <property type="match status" value="1"/>
</dbReference>
<dbReference type="Pfam" id="PF13411">
    <property type="entry name" value="MerR_1"/>
    <property type="match status" value="1"/>
</dbReference>
<proteinExistence type="predicted"/>
<dbReference type="PROSITE" id="PS50937">
    <property type="entry name" value="HTH_MERR_2"/>
    <property type="match status" value="1"/>
</dbReference>
<dbReference type="EMBL" id="LNXU01000045">
    <property type="protein sequence ID" value="KTC69616.1"/>
    <property type="molecule type" value="Genomic_DNA"/>
</dbReference>
<dbReference type="CDD" id="cd01106">
    <property type="entry name" value="HTH_TipAL-Mta"/>
    <property type="match status" value="1"/>
</dbReference>
<dbReference type="Gene3D" id="1.10.490.50">
    <property type="entry name" value="Antibiotic binding domain of TipA-like multidrug resistance regulators"/>
    <property type="match status" value="1"/>
</dbReference>
<name>A0A0W0REV6_LEGBO</name>
<dbReference type="InterPro" id="IPR047057">
    <property type="entry name" value="MerR_fam"/>
</dbReference>
<sequence length="253" mass="29870">MKYAIKQLAKLSGVSTRTLRFYDEIGLLKPAFYGDNQYRYYQEEQLLLLQQILFFRELEFPLNDIKEILSCSDFDKIKSLQKQKSSLQSHIERTQTLIQTIDKTISHLRGQYKMNIEEMFEGFDPIKQQEHEKYLVEAGVISQQQIDDSWARVTHWKKPDWEAFKASGEQLNLALVNAVKQGLNIESSEVQDLIQQHYNWVNNCWTPTKDTYLGLGQIYLDHPDFRDFFNRYHPDLVEFLTAAMKVFAKRNLS</sequence>
<comment type="caution">
    <text evidence="6">The sequence shown here is derived from an EMBL/GenBank/DDBJ whole genome shotgun (WGS) entry which is preliminary data.</text>
</comment>
<reference evidence="6 7" key="1">
    <citation type="submission" date="2015-11" db="EMBL/GenBank/DDBJ databases">
        <title>Genomic analysis of 38 Legionella species identifies large and diverse effector repertoires.</title>
        <authorList>
            <person name="Burstein D."/>
            <person name="Amaro F."/>
            <person name="Zusman T."/>
            <person name="Lifshitz Z."/>
            <person name="Cohen O."/>
            <person name="Gilbert J.A."/>
            <person name="Pupko T."/>
            <person name="Shuman H.A."/>
            <person name="Segal G."/>
        </authorList>
    </citation>
    <scope>NUCLEOTIDE SEQUENCE [LARGE SCALE GENOMIC DNA]</scope>
    <source>
        <strain evidence="6 7">WIGA</strain>
    </source>
</reference>
<dbReference type="PATRIC" id="fig|447.4.peg.3343"/>
<evidence type="ECO:0000256" key="1">
    <source>
        <dbReference type="ARBA" id="ARBA00023015"/>
    </source>
</evidence>
<gene>
    <name evidence="6" type="ORF">Lboz_3132</name>
</gene>
<evidence type="ECO:0000259" key="5">
    <source>
        <dbReference type="PROSITE" id="PS50937"/>
    </source>
</evidence>
<dbReference type="GO" id="GO:0003677">
    <property type="term" value="F:DNA binding"/>
    <property type="evidence" value="ECO:0007669"/>
    <property type="project" value="UniProtKB-KW"/>
</dbReference>
<dbReference type="PANTHER" id="PTHR30204">
    <property type="entry name" value="REDOX-CYCLING DRUG-SENSING TRANSCRIPTIONAL ACTIVATOR SOXR"/>
    <property type="match status" value="1"/>
</dbReference>
<dbReference type="Gene3D" id="1.10.1660.10">
    <property type="match status" value="1"/>
</dbReference>
<evidence type="ECO:0000256" key="2">
    <source>
        <dbReference type="ARBA" id="ARBA00023125"/>
    </source>
</evidence>
<keyword evidence="7" id="KW-1185">Reference proteome</keyword>
<dbReference type="SUPFAM" id="SSF89082">
    <property type="entry name" value="Antibiotic binding domain of TipA-like multidrug resistance regulators"/>
    <property type="match status" value="1"/>
</dbReference>
<dbReference type="OrthoDB" id="9802944at2"/>
<dbReference type="InterPro" id="IPR036244">
    <property type="entry name" value="TipA-like_antibiotic-bd"/>
</dbReference>
<dbReference type="PANTHER" id="PTHR30204:SF90">
    <property type="entry name" value="HTH-TYPE TRANSCRIPTIONAL ACTIVATOR MTA"/>
    <property type="match status" value="1"/>
</dbReference>
<dbReference type="RefSeq" id="WP_058460678.1">
    <property type="nucleotide sequence ID" value="NZ_CAAAIY010000007.1"/>
</dbReference>
<protein>
    <submittedName>
        <fullName evidence="6">Mercury resistance transcriptional regulator SkgA</fullName>
    </submittedName>
</protein>
<dbReference type="STRING" id="447.Lboz_3132"/>
<keyword evidence="1" id="KW-0805">Transcription regulation</keyword>
<evidence type="ECO:0000313" key="7">
    <source>
        <dbReference type="Proteomes" id="UP000054695"/>
    </source>
</evidence>
<dbReference type="InterPro" id="IPR000551">
    <property type="entry name" value="MerR-type_HTH_dom"/>
</dbReference>
<dbReference type="InterPro" id="IPR012925">
    <property type="entry name" value="TipAS_dom"/>
</dbReference>
<feature type="domain" description="HTH merR-type" evidence="5">
    <location>
        <begin position="2"/>
        <end position="71"/>
    </location>
</feature>
<evidence type="ECO:0000313" key="6">
    <source>
        <dbReference type="EMBL" id="KTC69616.1"/>
    </source>
</evidence>
<keyword evidence="2" id="KW-0238">DNA-binding</keyword>